<dbReference type="SUPFAM" id="SSF51126">
    <property type="entry name" value="Pectin lyase-like"/>
    <property type="match status" value="1"/>
</dbReference>
<dbReference type="PANTHER" id="PTHR43863">
    <property type="entry name" value="HYDROLASE, PUTATIVE (AFU_ORTHOLOGUE AFUA_1G03140)-RELATED"/>
    <property type="match status" value="1"/>
</dbReference>
<dbReference type="EMBL" id="JACHMO010000001">
    <property type="protein sequence ID" value="MBB5803591.1"/>
    <property type="molecule type" value="Genomic_DNA"/>
</dbReference>
<dbReference type="InterPro" id="IPR055149">
    <property type="entry name" value="Agl_cat_D2"/>
</dbReference>
<feature type="signal peptide" evidence="1">
    <location>
        <begin position="1"/>
        <end position="32"/>
    </location>
</feature>
<dbReference type="InterPro" id="IPR008979">
    <property type="entry name" value="Galactose-bd-like_sf"/>
</dbReference>
<dbReference type="InterPro" id="IPR012334">
    <property type="entry name" value="Pectin_lyas_fold"/>
</dbReference>
<name>A0A7W9M163_9PSEU</name>
<keyword evidence="4" id="KW-1185">Reference proteome</keyword>
<evidence type="ECO:0000313" key="4">
    <source>
        <dbReference type="Proteomes" id="UP000552097"/>
    </source>
</evidence>
<dbReference type="InterPro" id="IPR005084">
    <property type="entry name" value="CBM6"/>
</dbReference>
<dbReference type="InterPro" id="IPR006626">
    <property type="entry name" value="PbH1"/>
</dbReference>
<dbReference type="InterPro" id="IPR051816">
    <property type="entry name" value="Glycosyl_Hydrolase_31"/>
</dbReference>
<dbReference type="CDD" id="cd14490">
    <property type="entry name" value="CBM6-CBM35-CBM36_like_1"/>
    <property type="match status" value="1"/>
</dbReference>
<evidence type="ECO:0000313" key="3">
    <source>
        <dbReference type="EMBL" id="MBB5803591.1"/>
    </source>
</evidence>
<feature type="domain" description="CBM6" evidence="2">
    <location>
        <begin position="35"/>
        <end position="161"/>
    </location>
</feature>
<evidence type="ECO:0000259" key="2">
    <source>
        <dbReference type="PROSITE" id="PS51175"/>
    </source>
</evidence>
<dbReference type="PROSITE" id="PS51175">
    <property type="entry name" value="CBM6"/>
    <property type="match status" value="3"/>
</dbReference>
<dbReference type="RefSeq" id="WP_184920991.1">
    <property type="nucleotide sequence ID" value="NZ_JACHMO010000001.1"/>
</dbReference>
<dbReference type="Pfam" id="PF22816">
    <property type="entry name" value="CatAgl_D2"/>
    <property type="match status" value="1"/>
</dbReference>
<dbReference type="Pfam" id="PF22815">
    <property type="entry name" value="CatAgl_D1"/>
    <property type="match status" value="1"/>
</dbReference>
<dbReference type="GO" id="GO:0030246">
    <property type="term" value="F:carbohydrate binding"/>
    <property type="evidence" value="ECO:0007669"/>
    <property type="project" value="InterPro"/>
</dbReference>
<dbReference type="Gene3D" id="2.60.120.260">
    <property type="entry name" value="Galactose-binding domain-like"/>
    <property type="match status" value="3"/>
</dbReference>
<accession>A0A7W9M163</accession>
<feature type="domain" description="CBM6" evidence="2">
    <location>
        <begin position="168"/>
        <end position="295"/>
    </location>
</feature>
<dbReference type="Gene3D" id="2.160.20.10">
    <property type="entry name" value="Single-stranded right-handed beta-helix, Pectin lyase-like"/>
    <property type="match status" value="1"/>
</dbReference>
<keyword evidence="1" id="KW-0732">Signal</keyword>
<dbReference type="AlphaFoldDB" id="A0A7W9M163"/>
<dbReference type="InterPro" id="IPR011050">
    <property type="entry name" value="Pectin_lyase_fold/virulence"/>
</dbReference>
<comment type="caution">
    <text evidence="3">The sequence shown here is derived from an EMBL/GenBank/DDBJ whole genome shotgun (WGS) entry which is preliminary data.</text>
</comment>
<sequence>MLSKLSKRGLAAVTTTVMVASLITLWSTAAPAAPAVLEAESAALSGGARVESEHAGYSGAGYVGGFVDANRGNAKATFATNATAGQNTLTLRYANGTGSTRTLTLSVNGSARQVSLPATSGWASWGAVRQSVPLNAAGNSIAVSYGTGDTGNVNLDNITIESAPVSSGDLEAESAQLSGGARVESEHSGYTGSGYVGGFIDANRGTATATFTATSGSAGNSELTLRYANGTGSTRSLSVSVNGVVRQVSLPATSSWGTWGTATAAVTLNAGANTIAVSYGTADNGNVNLDNIKLSTAAPTTTTTTTTNPPGPAGSYELETGFLSGGAAVTTSPSGATGAGSVNLPGNGARVIRSVNQTSAGNATITLRHNNSSTRTVTLYINGIRGPQLSLSGGSGWRTTTHSAALRSGLNLMGYHVTSGDNGGVQLDNIAVTDTAGLAARGATVPYTTYETDSGTGTRISGRAYTTEAAEASGRTAMKLTGTGQYVQVTLTKPANAITVRAGLPDDASGNGTTAPLAVYAGGAKVRDVTLTSKYSWMYGDYPFTAGPGGARPHRYFDDSRVLLPRTYPAGTVLRLAKDTNATSHITVDLVEAEVVDGPTTAPAGYLSISDHGARADDGADDSAAIRSAVAAARGTTARGVWIPAGRFDLTSLVQVSGVDVRGAGIWHTVLLGANRRGGFYVNGADTTLADFTFDGDVTTRDPDGAPSSDAFIEGEFGAGSLIFNVASNHAKVGLWIKQADGLLASGMRIRNTMADGLNINGNTTNVRVEQSDFRNTGDDALAMWSWEAAGTVSRSVFAFNTIALPILANGVAIYGGTDNRAEDNLITDTVFNGAGVMVSTWHASMPFNGTTTVQRNTLTRTGTRNWDWHTHTGAIWLFAERSDITGAVVLRDLEVNDSNYHGLLLSWNKAVNNLTVANVRINGTGGATESFDDGGGTVTNANSHGIHFNLVSGAGRFDGVTVSGLKGTGSRGMVNDENRYTVQRGSGNSGW</sequence>
<evidence type="ECO:0000256" key="1">
    <source>
        <dbReference type="SAM" id="SignalP"/>
    </source>
</evidence>
<protein>
    <recommendedName>
        <fullName evidence="2">CBM6 domain-containing protein</fullName>
    </recommendedName>
</protein>
<dbReference type="PANTHER" id="PTHR43863:SF2">
    <property type="entry name" value="MALTASE-GLUCOAMYLASE"/>
    <property type="match status" value="1"/>
</dbReference>
<proteinExistence type="predicted"/>
<feature type="domain" description="CBM6" evidence="2">
    <location>
        <begin position="314"/>
        <end position="433"/>
    </location>
</feature>
<gene>
    <name evidence="3" type="ORF">F4560_003359</name>
</gene>
<feature type="chain" id="PRO_5031171880" description="CBM6 domain-containing protein" evidence="1">
    <location>
        <begin position="33"/>
        <end position="992"/>
    </location>
</feature>
<dbReference type="SUPFAM" id="SSF49785">
    <property type="entry name" value="Galactose-binding domain-like"/>
    <property type="match status" value="3"/>
</dbReference>
<dbReference type="Proteomes" id="UP000552097">
    <property type="component" value="Unassembled WGS sequence"/>
</dbReference>
<organism evidence="3 4">
    <name type="scientific">Saccharothrix ecbatanensis</name>
    <dbReference type="NCBI Taxonomy" id="1105145"/>
    <lineage>
        <taxon>Bacteria</taxon>
        <taxon>Bacillati</taxon>
        <taxon>Actinomycetota</taxon>
        <taxon>Actinomycetes</taxon>
        <taxon>Pseudonocardiales</taxon>
        <taxon>Pseudonocardiaceae</taxon>
        <taxon>Saccharothrix</taxon>
    </lineage>
</organism>
<reference evidence="3 4" key="1">
    <citation type="submission" date="2020-08" db="EMBL/GenBank/DDBJ databases">
        <title>Sequencing the genomes of 1000 actinobacteria strains.</title>
        <authorList>
            <person name="Klenk H.-P."/>
        </authorList>
    </citation>
    <scope>NUCLEOTIDE SEQUENCE [LARGE SCALE GENOMIC DNA]</scope>
    <source>
        <strain evidence="3 4">DSM 45486</strain>
    </source>
</reference>
<dbReference type="SMART" id="SM00710">
    <property type="entry name" value="PbH1"/>
    <property type="match status" value="7"/>
</dbReference>
<dbReference type="Pfam" id="PF03422">
    <property type="entry name" value="CBM_6"/>
    <property type="match status" value="1"/>
</dbReference>
<dbReference type="Pfam" id="PF16990">
    <property type="entry name" value="CBM_35"/>
    <property type="match status" value="1"/>
</dbReference>
<dbReference type="CDD" id="cd04083">
    <property type="entry name" value="CBM35_Lmo2446-like"/>
    <property type="match status" value="2"/>
</dbReference>
<dbReference type="InterPro" id="IPR033801">
    <property type="entry name" value="CBM6-CBM35-CBM36-like_1"/>
</dbReference>